<keyword evidence="2" id="KW-0167">Capsid protein</keyword>
<keyword evidence="3" id="KW-1133">Transmembrane helix</keyword>
<protein>
    <submittedName>
        <fullName evidence="5">Capsid protein</fullName>
    </submittedName>
</protein>
<dbReference type="GO" id="GO:0005198">
    <property type="term" value="F:structural molecule activity"/>
    <property type="evidence" value="ECO:0007669"/>
    <property type="project" value="InterPro"/>
</dbReference>
<dbReference type="SUPFAM" id="SSF88633">
    <property type="entry name" value="Positive stranded ssRNA viruses"/>
    <property type="match status" value="1"/>
</dbReference>
<sequence length="518" mass="54443">MGKRRRSSILIDPTARRDYLLNKSSFPGWNRGGAQSLDEFGPSFGAGDPDQKRNRLLTGFRGRGAYFGDHSKSWYGKTIAMGLRGAGGALGGYFGNAGLGAGLGAAASKWAGFGKYKRRNFRGRGDYAGDAGGNQIMAGSVSTPITVNSSEDNLSGDVNIAHREFLGNVFALSAGGGLPSAFSVVDYAINPGLLQSFPWLSQIATNFSLYDLIGCIFEYRPTSGELGSASNQLGKVIMATQYDPDAADFINSVQMENYDYSTACKPSQAMMHGVETDPKQRATQMLYIRTGPSVKDKILTDIGVFQIATEGLPIGAAVAAGIQVPIGELWVTYKVRLSRAFLQGSYLGNNVPRDEFFGTSSAALWAGNSLTTVPASPSALKYPILAGLTTSNLVPNKFNNIGGTVTATGATITYTFPANIVSGSYQLSLLMVLAGVGVNAIASAAVLNCTGTTNAKEPFPTESIASTAAENAARGQIYVTVNAPGTLLATVIFTPSIAIITGATLVLQVTQMPTNFLI</sequence>
<reference evidence="5" key="1">
    <citation type="submission" date="2020-03" db="EMBL/GenBank/DDBJ databases">
        <title>Unveiling Crucivirus Diversity by Mining Metagenomic Data.</title>
        <authorList>
            <person name="de la Higuera I."/>
            <person name="Kasun G.W."/>
            <person name="Torrance E.L."/>
            <person name="Pratt A.A."/>
            <person name="Maluenda A."/>
            <person name="Colombet J."/>
            <person name="Bisseux M."/>
            <person name="Ravet V."/>
            <person name="Dayaram A."/>
            <person name="Stainton D."/>
            <person name="Kraberger S."/>
            <person name="Zawar-Reza P."/>
            <person name="Goldstien S."/>
            <person name="Briskie J.V."/>
            <person name="White R."/>
            <person name="Taylor H."/>
            <person name="Gomez C."/>
            <person name="Ainley D.G."/>
            <person name="Harding J.S."/>
            <person name="Fontenele R.S."/>
            <person name="Schreck J."/>
            <person name="Ribeiro S.G."/>
            <person name="Oswald S.A."/>
            <person name="Arnold J."/>
            <person name="Enault F."/>
            <person name="Varsani A."/>
            <person name="Stedman K.M."/>
        </authorList>
    </citation>
    <scope>NUCLEOTIDE SEQUENCE</scope>
    <source>
        <strain evidence="5">SR3_17700</strain>
    </source>
</reference>
<keyword evidence="2" id="KW-0946">Virion</keyword>
<dbReference type="Gene3D" id="2.60.120.20">
    <property type="match status" value="1"/>
</dbReference>
<evidence type="ECO:0000313" key="5">
    <source>
        <dbReference type="EMBL" id="QMW69072.1"/>
    </source>
</evidence>
<dbReference type="Pfam" id="PF00729">
    <property type="entry name" value="Viral_coat"/>
    <property type="match status" value="1"/>
</dbReference>
<feature type="transmembrane region" description="Helical" evidence="3">
    <location>
        <begin position="427"/>
        <end position="447"/>
    </location>
</feature>
<evidence type="ECO:0000259" key="4">
    <source>
        <dbReference type="Pfam" id="PF00729"/>
    </source>
</evidence>
<dbReference type="EMBL" id="MT263539">
    <property type="protein sequence ID" value="QMW69072.1"/>
    <property type="molecule type" value="Genomic_DNA"/>
</dbReference>
<organism evidence="5">
    <name type="scientific">Crucivirus-like circular genetic element-471</name>
    <dbReference type="NCBI Taxonomy" id="2761502"/>
    <lineage>
        <taxon>Viruses</taxon>
        <taxon>Cruciviruses</taxon>
    </lineage>
</organism>
<keyword evidence="3" id="KW-0472">Membrane</keyword>
<proteinExistence type="inferred from homology"/>
<evidence type="ECO:0000256" key="2">
    <source>
        <dbReference type="ARBA" id="ARBA00022561"/>
    </source>
</evidence>
<evidence type="ECO:0000256" key="1">
    <source>
        <dbReference type="ARBA" id="ARBA00007446"/>
    </source>
</evidence>
<feature type="domain" description="Icosahedral viral capsid protein S" evidence="4">
    <location>
        <begin position="143"/>
        <end position="340"/>
    </location>
</feature>
<dbReference type="InterPro" id="IPR029053">
    <property type="entry name" value="Viral_coat"/>
</dbReference>
<keyword evidence="3" id="KW-0812">Transmembrane</keyword>
<feature type="transmembrane region" description="Helical" evidence="3">
    <location>
        <begin position="487"/>
        <end position="507"/>
    </location>
</feature>
<evidence type="ECO:0000256" key="3">
    <source>
        <dbReference type="SAM" id="Phobius"/>
    </source>
</evidence>
<accession>A0A7G5M439</accession>
<name>A0A7G5M439_9VIRU</name>
<dbReference type="InterPro" id="IPR000937">
    <property type="entry name" value="Capsid_prot_S-dom_vir"/>
</dbReference>
<comment type="similarity">
    <text evidence="1">Belongs to the icosahedral plant coat protein family.</text>
</comment>
<dbReference type="GO" id="GO:0019028">
    <property type="term" value="C:viral capsid"/>
    <property type="evidence" value="ECO:0007669"/>
    <property type="project" value="UniProtKB-KW"/>
</dbReference>